<reference evidence="3" key="1">
    <citation type="submission" date="2018-06" db="EMBL/GenBank/DDBJ databases">
        <authorList>
            <person name="Cai S."/>
            <person name="Huang Y."/>
            <person name="Jian J."/>
        </authorList>
    </citation>
    <scope>NUCLEOTIDE SEQUENCE</scope>
</reference>
<protein>
    <submittedName>
        <fullName evidence="3">C-type lectin</fullName>
    </submittedName>
</protein>
<keyword evidence="1" id="KW-0732">Signal</keyword>
<dbReference type="SMART" id="SM00034">
    <property type="entry name" value="CLECT"/>
    <property type="match status" value="2"/>
</dbReference>
<dbReference type="EMBL" id="MH455233">
    <property type="protein sequence ID" value="QBG49578.1"/>
    <property type="molecule type" value="mRNA"/>
</dbReference>
<feature type="chain" id="PRO_5019580182" evidence="1">
    <location>
        <begin position="20"/>
        <end position="287"/>
    </location>
</feature>
<feature type="domain" description="C-type lectin" evidence="2">
    <location>
        <begin position="169"/>
        <end position="284"/>
    </location>
</feature>
<name>A0A411PWV5_PENPN</name>
<dbReference type="PROSITE" id="PS50041">
    <property type="entry name" value="C_TYPE_LECTIN_2"/>
    <property type="match status" value="2"/>
</dbReference>
<dbReference type="SUPFAM" id="SSF56436">
    <property type="entry name" value="C-type lectin-like"/>
    <property type="match status" value="2"/>
</dbReference>
<evidence type="ECO:0000313" key="3">
    <source>
        <dbReference type="EMBL" id="QBG49578.1"/>
    </source>
</evidence>
<dbReference type="Pfam" id="PF00059">
    <property type="entry name" value="Lectin_C"/>
    <property type="match status" value="2"/>
</dbReference>
<dbReference type="GO" id="GO:0030246">
    <property type="term" value="F:carbohydrate binding"/>
    <property type="evidence" value="ECO:0007669"/>
    <property type="project" value="UniProtKB-KW"/>
</dbReference>
<sequence>MRSLAAGLLVLLLSQDAWCARQASLATGGACPLPFTKVGDECFYLSDVKKNWNEARRRCQGLGGDLAVPSDVPALDAFVFGKVEGPGVWIGGTDQYNEGVWNYINGDPIKAQDWSETQPDDYGGGEDCLEIRSYFEPPVNDYVCSVEQHFVCEIGTVPEIKCPKPFIRIGKECFHLSTTALSWNAARRQCKLMGSDLAVPSDVITLDAYVFAKTKGPGVWIGGTDQYNEGVWNYINGDPIKAQDWSETQPDDYGGREDCLEIRSYFDPPVNDYICSVKQHFVCEIQF</sequence>
<organism evidence="3">
    <name type="scientific">Penaeus penicillatus</name>
    <name type="common">Redtail prawn</name>
    <name type="synonym">Fenneropenaeus penicillatus</name>
    <dbReference type="NCBI Taxonomy" id="161924"/>
    <lineage>
        <taxon>Eukaryota</taxon>
        <taxon>Metazoa</taxon>
        <taxon>Ecdysozoa</taxon>
        <taxon>Arthropoda</taxon>
        <taxon>Crustacea</taxon>
        <taxon>Multicrustacea</taxon>
        <taxon>Malacostraca</taxon>
        <taxon>Eumalacostraca</taxon>
        <taxon>Eucarida</taxon>
        <taxon>Decapoda</taxon>
        <taxon>Dendrobranchiata</taxon>
        <taxon>Penaeoidea</taxon>
        <taxon>Penaeidae</taxon>
        <taxon>Penaeus</taxon>
    </lineage>
</organism>
<dbReference type="CDD" id="cd00037">
    <property type="entry name" value="CLECT"/>
    <property type="match status" value="1"/>
</dbReference>
<dbReference type="InterPro" id="IPR001304">
    <property type="entry name" value="C-type_lectin-like"/>
</dbReference>
<evidence type="ECO:0000256" key="1">
    <source>
        <dbReference type="SAM" id="SignalP"/>
    </source>
</evidence>
<dbReference type="Gene3D" id="3.10.100.10">
    <property type="entry name" value="Mannose-Binding Protein A, subunit A"/>
    <property type="match status" value="2"/>
</dbReference>
<proteinExistence type="evidence at transcript level"/>
<keyword evidence="3" id="KW-0430">Lectin</keyword>
<dbReference type="PANTHER" id="PTHR22801">
    <property type="entry name" value="LITHOSTATHINE"/>
    <property type="match status" value="1"/>
</dbReference>
<evidence type="ECO:0000259" key="2">
    <source>
        <dbReference type="PROSITE" id="PS50041"/>
    </source>
</evidence>
<dbReference type="InterPro" id="IPR016186">
    <property type="entry name" value="C-type_lectin-like/link_sf"/>
</dbReference>
<dbReference type="InterPro" id="IPR050801">
    <property type="entry name" value="Ca-Dep_Lectins_ImmuneDev"/>
</dbReference>
<accession>A0A411PWV5</accession>
<dbReference type="InterPro" id="IPR016187">
    <property type="entry name" value="CTDL_fold"/>
</dbReference>
<feature type="signal peptide" evidence="1">
    <location>
        <begin position="1"/>
        <end position="19"/>
    </location>
</feature>
<dbReference type="AlphaFoldDB" id="A0A411PWV5"/>
<dbReference type="PANTHER" id="PTHR22801:SF63">
    <property type="entry name" value="C-TYPE LECTIN DOMAIN-CONTAINING PROTEIN"/>
    <property type="match status" value="1"/>
</dbReference>
<feature type="domain" description="C-type lectin" evidence="2">
    <location>
        <begin position="38"/>
        <end position="153"/>
    </location>
</feature>